<evidence type="ECO:0008006" key="3">
    <source>
        <dbReference type="Google" id="ProtNLM"/>
    </source>
</evidence>
<dbReference type="Proteomes" id="UP000095094">
    <property type="component" value="Unassembled WGS sequence"/>
</dbReference>
<proteinExistence type="predicted"/>
<keyword evidence="2" id="KW-1185">Reference proteome</keyword>
<accession>A0A1E5GVM5</accession>
<protein>
    <recommendedName>
        <fullName evidence="3">DUF4037 domain-containing protein</fullName>
    </recommendedName>
</protein>
<sequence length="286" mass="34155">MKEQFKEISKHLIENDKFNKIVSIGITGSYASKLKNGPDYQQKKLSDYNFYVYIDGEEKDSYYYNKLLRESLEKVLIDTDYTLDLHPFSFYPLDCSVDKMVQLTTRCILMNRKDLYASYIWHGWKKNYIELYTKQDIFEAIPLLKKDESWFRTIYHAINYYKNMILNIPLFTSCEAGRKVELIRYTKELIKDGVQILMESDLYESEEHYTILHGGKEEIMKFYSSISELMTLNNCIERILSFHDDDEKSIEETEIVSTFFKLFKILELTLKKQNQSIGLEHSFLWF</sequence>
<organism evidence="1 2">
    <name type="scientific">Enterococcus termitis</name>
    <dbReference type="NCBI Taxonomy" id="332950"/>
    <lineage>
        <taxon>Bacteria</taxon>
        <taxon>Bacillati</taxon>
        <taxon>Bacillota</taxon>
        <taxon>Bacilli</taxon>
        <taxon>Lactobacillales</taxon>
        <taxon>Enterococcaceae</taxon>
        <taxon>Enterococcus</taxon>
    </lineage>
</organism>
<dbReference type="AlphaFoldDB" id="A0A1E5GVM5"/>
<gene>
    <name evidence="1" type="ORF">BCR25_03825</name>
</gene>
<dbReference type="EMBL" id="MIJY01000012">
    <property type="protein sequence ID" value="OEG16738.1"/>
    <property type="molecule type" value="Genomic_DNA"/>
</dbReference>
<evidence type="ECO:0000313" key="1">
    <source>
        <dbReference type="EMBL" id="OEG16738.1"/>
    </source>
</evidence>
<name>A0A1E5GVM5_9ENTE</name>
<comment type="caution">
    <text evidence="1">The sequence shown here is derived from an EMBL/GenBank/DDBJ whole genome shotgun (WGS) entry which is preliminary data.</text>
</comment>
<evidence type="ECO:0000313" key="2">
    <source>
        <dbReference type="Proteomes" id="UP000095094"/>
    </source>
</evidence>
<dbReference type="RefSeq" id="WP_069663135.1">
    <property type="nucleotide sequence ID" value="NZ_JBHUJJ010000001.1"/>
</dbReference>
<reference evidence="2" key="1">
    <citation type="submission" date="2016-09" db="EMBL/GenBank/DDBJ databases">
        <authorList>
            <person name="Gulvik C.A."/>
        </authorList>
    </citation>
    <scope>NUCLEOTIDE SEQUENCE [LARGE SCALE GENOMIC DNA]</scope>
    <source>
        <strain evidence="2">LMG 8895</strain>
    </source>
</reference>